<name>J4G9W8_9APHY</name>
<dbReference type="CDD" id="cd11577">
    <property type="entry name" value="GH71"/>
    <property type="match status" value="1"/>
</dbReference>
<feature type="signal peptide" evidence="1">
    <location>
        <begin position="1"/>
        <end position="18"/>
    </location>
</feature>
<dbReference type="STRING" id="599839.J4G9W8"/>
<dbReference type="AlphaFoldDB" id="J4G9W8"/>
<keyword evidence="1" id="KW-0732">Signal</keyword>
<dbReference type="GO" id="GO:0051118">
    <property type="term" value="F:glucan endo-1,3-alpha-glucosidase activity"/>
    <property type="evidence" value="ECO:0007669"/>
    <property type="project" value="InterPro"/>
</dbReference>
<evidence type="ECO:0000313" key="3">
    <source>
        <dbReference type="Proteomes" id="UP000006352"/>
    </source>
</evidence>
<dbReference type="Proteomes" id="UP000006352">
    <property type="component" value="Unassembled WGS sequence"/>
</dbReference>
<evidence type="ECO:0000256" key="1">
    <source>
        <dbReference type="SAM" id="SignalP"/>
    </source>
</evidence>
<organism evidence="2 3">
    <name type="scientific">Fibroporia radiculosa</name>
    <dbReference type="NCBI Taxonomy" id="599839"/>
    <lineage>
        <taxon>Eukaryota</taxon>
        <taxon>Fungi</taxon>
        <taxon>Dikarya</taxon>
        <taxon>Basidiomycota</taxon>
        <taxon>Agaricomycotina</taxon>
        <taxon>Agaricomycetes</taxon>
        <taxon>Polyporales</taxon>
        <taxon>Fibroporiaceae</taxon>
        <taxon>Fibroporia</taxon>
    </lineage>
</organism>
<gene>
    <name evidence="2" type="ORF">FIBRA_05667</name>
</gene>
<dbReference type="OrthoDB" id="3257981at2759"/>
<dbReference type="RefSeq" id="XP_012182816.1">
    <property type="nucleotide sequence ID" value="XM_012327426.1"/>
</dbReference>
<dbReference type="Pfam" id="PF03659">
    <property type="entry name" value="Glyco_hydro_71"/>
    <property type="match status" value="1"/>
</dbReference>
<keyword evidence="3" id="KW-1185">Reference proteome</keyword>
<evidence type="ECO:0000313" key="2">
    <source>
        <dbReference type="EMBL" id="CCM03533.1"/>
    </source>
</evidence>
<dbReference type="HOGENOM" id="CLU_019141_4_0_1"/>
<reference evidence="2 3" key="1">
    <citation type="journal article" date="2012" name="Appl. Environ. Microbiol.">
        <title>Short-read sequencing for genomic analysis of the brown rot fungus Fibroporia radiculosa.</title>
        <authorList>
            <person name="Tang J.D."/>
            <person name="Perkins A.D."/>
            <person name="Sonstegard T.S."/>
            <person name="Schroeder S.G."/>
            <person name="Burgess S.C."/>
            <person name="Diehl S.V."/>
        </authorList>
    </citation>
    <scope>NUCLEOTIDE SEQUENCE [LARGE SCALE GENOMIC DNA]</scope>
    <source>
        <strain evidence="2 3">TFFH 294</strain>
    </source>
</reference>
<dbReference type="EMBL" id="HE797116">
    <property type="protein sequence ID" value="CCM03533.1"/>
    <property type="molecule type" value="Genomic_DNA"/>
</dbReference>
<evidence type="ECO:0008006" key="4">
    <source>
        <dbReference type="Google" id="ProtNLM"/>
    </source>
</evidence>
<proteinExistence type="predicted"/>
<dbReference type="InParanoid" id="J4G9W8"/>
<dbReference type="Gene3D" id="3.20.20.80">
    <property type="entry name" value="Glycosidases"/>
    <property type="match status" value="1"/>
</dbReference>
<feature type="chain" id="PRO_5003778111" description="Glycoside hydrolase family 71 protein" evidence="1">
    <location>
        <begin position="19"/>
        <end position="487"/>
    </location>
</feature>
<dbReference type="GeneID" id="24098444"/>
<protein>
    <recommendedName>
        <fullName evidence="4">Glycoside hydrolase family 71 protein</fullName>
    </recommendedName>
</protein>
<dbReference type="InterPro" id="IPR005197">
    <property type="entry name" value="Glyco_hydro_71"/>
</dbReference>
<sequence length="487" mass="52155">MLSSVLLSISVLAAVAHAFPHSAFRHSLPKFKRASSSGKLVVAHHMVGNTYPYSIDNWASDISLAHSSGLDGFALNVGSDSWQPARVADAYQAALNSNTGFKLFISFDMSSLPCTSASDASLLRSYITNYATHPNQLTLNGQVFASTFDGSECTFGQSSPTQGWQSQFLGQLTGSNAVHFVPAFFVDPGSFTQFNGVMDGEFNWNGGWPTTLTTSSVQAALSSATFTNATENTLQAEIGTFTSDAAYVSGLNAVSGSGKTYIAAVSPWFFTHYSPQTFNKNWIYLADYWSYNARWETLVNNRNQVDIVELISWNDYGESHYVGPIEGAQPAGTTWATGFDHSGWLAMTNYYATAFRTGQYPAITEDQLYLWARPHPKDASATSDPIGKPTSYELTEDKLWAVVFATAPGTVTLSSGSSTTNASVPAGVTKLSLPLTPGSGMSGTLSRNGATVVQVAPSASQYTFNQNPQTYNYNAFVAYASGSGSSG</sequence>
<accession>J4G9W8</accession>